<feature type="compositionally biased region" description="Gly residues" evidence="1">
    <location>
        <begin position="29"/>
        <end position="43"/>
    </location>
</feature>
<evidence type="ECO:0000313" key="3">
    <source>
        <dbReference type="Proteomes" id="UP000298860"/>
    </source>
</evidence>
<name>A0A4D4J7M9_9PSEU</name>
<sequence>MPSASGSVPTIRSAAAHELAAELLRPTNHGGGMRIRAGRGGAAAAGPDPWWAPHRGNPGVAGEGSVPDVSAPDPVDARLLAVLAELGRAAVHDIAARMGMDPREVAVRLVSLSATGLPLLVGAECDPNGIRAALAAVGWGGHPAHPGYGPNPYAAPSGAFPVPATPHNPYPVAQSGPYPVPGVAQPVPQGHPMPAPPVAGQAPGGPHPGSGPLPAPAPNAPTSDPFPAPTPNAPTSGPIPAPAQAGSGGGPAANPAPTSGPLPAAAPGAAPASSTVGGGGVQATTPTGPDSGGQPVIEAQPSEVDAMSVWGPPQTSSWARGDRQPNGAVAAGDSPARPNQGEKAAAPAESGATSDPGQPSTPGQIPRRTGTVGETLETEGLAGERLSIRLVEVVDPADVLFTAAGYRLQDGERAVVVHTELTNRGRVPFTTLPDLYLVLITTDGRTVAKAPVTLSSRPPHRIGVQPGETTGGHTVYVVPEAANTIAVRWSPRPDDQAHSLTWTVVE</sequence>
<evidence type="ECO:0000313" key="2">
    <source>
        <dbReference type="EMBL" id="GDY32795.1"/>
    </source>
</evidence>
<accession>A0A4D4J7M9</accession>
<organism evidence="2 3">
    <name type="scientific">Gandjariella thermophila</name>
    <dbReference type="NCBI Taxonomy" id="1931992"/>
    <lineage>
        <taxon>Bacteria</taxon>
        <taxon>Bacillati</taxon>
        <taxon>Actinomycetota</taxon>
        <taxon>Actinomycetes</taxon>
        <taxon>Pseudonocardiales</taxon>
        <taxon>Pseudonocardiaceae</taxon>
        <taxon>Gandjariella</taxon>
    </lineage>
</organism>
<dbReference type="EMBL" id="BJFL01000029">
    <property type="protein sequence ID" value="GDY32795.1"/>
    <property type="molecule type" value="Genomic_DNA"/>
</dbReference>
<feature type="compositionally biased region" description="Polar residues" evidence="1">
    <location>
        <begin position="351"/>
        <end position="363"/>
    </location>
</feature>
<gene>
    <name evidence="2" type="ORF">GTS_44280</name>
</gene>
<feature type="compositionally biased region" description="Pro residues" evidence="1">
    <location>
        <begin position="205"/>
        <end position="241"/>
    </location>
</feature>
<comment type="caution">
    <text evidence="2">The sequence shown here is derived from an EMBL/GenBank/DDBJ whole genome shotgun (WGS) entry which is preliminary data.</text>
</comment>
<dbReference type="AlphaFoldDB" id="A0A4D4J7M9"/>
<dbReference type="Proteomes" id="UP000298860">
    <property type="component" value="Unassembled WGS sequence"/>
</dbReference>
<feature type="region of interest" description="Disordered" evidence="1">
    <location>
        <begin position="166"/>
        <end position="371"/>
    </location>
</feature>
<feature type="compositionally biased region" description="Low complexity" evidence="1">
    <location>
        <begin position="252"/>
        <end position="275"/>
    </location>
</feature>
<reference evidence="3" key="1">
    <citation type="submission" date="2019-04" db="EMBL/GenBank/DDBJ databases">
        <title>Draft genome sequence of Pseudonocardiaceae bacterium SL3-2-4.</title>
        <authorList>
            <person name="Ningsih F."/>
            <person name="Yokota A."/>
            <person name="Sakai Y."/>
            <person name="Nanatani K."/>
            <person name="Yabe S."/>
            <person name="Oetari A."/>
            <person name="Sjamsuridzal W."/>
        </authorList>
    </citation>
    <scope>NUCLEOTIDE SEQUENCE [LARGE SCALE GENOMIC DNA]</scope>
    <source>
        <strain evidence="3">SL3-2-4</strain>
    </source>
</reference>
<dbReference type="InterPro" id="IPR036388">
    <property type="entry name" value="WH-like_DNA-bd_sf"/>
</dbReference>
<protein>
    <submittedName>
        <fullName evidence="2">AsnC family protein</fullName>
    </submittedName>
</protein>
<keyword evidence="3" id="KW-1185">Reference proteome</keyword>
<dbReference type="Gene3D" id="1.10.10.10">
    <property type="entry name" value="Winged helix-like DNA-binding domain superfamily/Winged helix DNA-binding domain"/>
    <property type="match status" value="1"/>
</dbReference>
<feature type="region of interest" description="Disordered" evidence="1">
    <location>
        <begin position="25"/>
        <end position="69"/>
    </location>
</feature>
<evidence type="ECO:0000256" key="1">
    <source>
        <dbReference type="SAM" id="MobiDB-lite"/>
    </source>
</evidence>
<proteinExistence type="predicted"/>